<gene>
    <name evidence="2" type="ORF">LFW2832_00260</name>
</gene>
<dbReference type="InterPro" id="IPR036397">
    <property type="entry name" value="RNaseH_sf"/>
</dbReference>
<organism evidence="2 3">
    <name type="scientific">Candidatus Bilamarchaeum dharawalense</name>
    <dbReference type="NCBI Taxonomy" id="2885759"/>
    <lineage>
        <taxon>Archaea</taxon>
        <taxon>Candidatus Micrarchaeota</taxon>
        <taxon>Candidatus Micrarchaeia</taxon>
        <taxon>Candidatus Anstonellales</taxon>
        <taxon>Candidatus Bilamarchaeaceae</taxon>
        <taxon>Candidatus Bilamarchaeum</taxon>
    </lineage>
</organism>
<dbReference type="EMBL" id="CABMJJ010000007">
    <property type="protein sequence ID" value="VVC03262.1"/>
    <property type="molecule type" value="Genomic_DNA"/>
</dbReference>
<reference evidence="2 3" key="1">
    <citation type="submission" date="2019-08" db="EMBL/GenBank/DDBJ databases">
        <authorList>
            <person name="Vazquez-Campos X."/>
        </authorList>
    </citation>
    <scope>NUCLEOTIDE SEQUENCE [LARGE SCALE GENOMIC DNA]</scope>
    <source>
        <strain evidence="2">LFW-283_2</strain>
    </source>
</reference>
<evidence type="ECO:0000259" key="1">
    <source>
        <dbReference type="Pfam" id="PF13482"/>
    </source>
</evidence>
<dbReference type="PANTHER" id="PTHR38462">
    <property type="entry name" value="EXONUCLEASE-LIKE PROTEIN"/>
    <property type="match status" value="1"/>
</dbReference>
<evidence type="ECO:0000313" key="3">
    <source>
        <dbReference type="Proteomes" id="UP000789941"/>
    </source>
</evidence>
<evidence type="ECO:0000313" key="2">
    <source>
        <dbReference type="EMBL" id="VVC03262.1"/>
    </source>
</evidence>
<dbReference type="GO" id="GO:0003676">
    <property type="term" value="F:nucleic acid binding"/>
    <property type="evidence" value="ECO:0007669"/>
    <property type="project" value="InterPro"/>
</dbReference>
<dbReference type="PANTHER" id="PTHR38462:SF1">
    <property type="entry name" value="YPRB RIBONUCLEASE H-LIKE DOMAIN-CONTAINING PROTEIN"/>
    <property type="match status" value="1"/>
</dbReference>
<accession>A0A5E4LTA4</accession>
<dbReference type="AlphaFoldDB" id="A0A5E4LTA4"/>
<dbReference type="InterPro" id="IPR012337">
    <property type="entry name" value="RNaseH-like_sf"/>
</dbReference>
<dbReference type="InterPro" id="IPR038720">
    <property type="entry name" value="YprB_RNase_H-like_dom"/>
</dbReference>
<dbReference type="SUPFAM" id="SSF53098">
    <property type="entry name" value="Ribonuclease H-like"/>
    <property type="match status" value="1"/>
</dbReference>
<proteinExistence type="predicted"/>
<dbReference type="Gene3D" id="3.30.420.10">
    <property type="entry name" value="Ribonuclease H-like superfamily/Ribonuclease H"/>
    <property type="match status" value="1"/>
</dbReference>
<sequence>MLEHTFIHLPNFGPWRERRLWMNGITTWDDFLEHYGSSQFHKMFCTKLASSKNALHLGDAEYFANNLPSGESWRAFPHFNKVAYLDIETTGLGSATDYITVIGVYDGEKVYSYIHGQNLDDFVMDIQKYDAVVTFNGAFFDLPFIRKSFTGVSLPKLHVDLRFALASLNVTGGLKKIETKFGFEREDDLKGLNGYDAVRMWQSYLKTKDKTVLDRLVRYNAADISNLKKLMEWTYTEKRLQTGFDELVKLK</sequence>
<dbReference type="Pfam" id="PF13482">
    <property type="entry name" value="RNase_H_2"/>
    <property type="match status" value="1"/>
</dbReference>
<protein>
    <submittedName>
        <fullName evidence="2">RNase_H superfamily protein</fullName>
    </submittedName>
</protein>
<feature type="domain" description="YprB ribonuclease H-like" evidence="1">
    <location>
        <begin position="83"/>
        <end position="235"/>
    </location>
</feature>
<dbReference type="Proteomes" id="UP000789941">
    <property type="component" value="Unassembled WGS sequence"/>
</dbReference>
<name>A0A5E4LTA4_9ARCH</name>
<comment type="caution">
    <text evidence="2">The sequence shown here is derived from an EMBL/GenBank/DDBJ whole genome shotgun (WGS) entry which is preliminary data.</text>
</comment>